<evidence type="ECO:0000313" key="2">
    <source>
        <dbReference type="Proteomes" id="UP000564385"/>
    </source>
</evidence>
<comment type="caution">
    <text evidence="1">The sequence shown here is derived from an EMBL/GenBank/DDBJ whole genome shotgun (WGS) entry which is preliminary data.</text>
</comment>
<sequence length="182" mass="20099">MNEAPIGCTHAEDGRLKAVLAVTVFDPTTKTILNWQIDDMVSKVVHVHLMHEPNHKPPTAEEAAEQMKRAQVAARTQKNDEVRIESLGSKTVAGVQVEGVRRVRTIPAGEEGNELPMEVIDEQWSSKALSLTLLRIDDDPRRGRTTVEFEDLSLSEPDPAVFAAPAGYKIVEQRQVETTVAP</sequence>
<gene>
    <name evidence="1" type="ORF">HDF08_000504</name>
</gene>
<dbReference type="AlphaFoldDB" id="A0A852VAI4"/>
<dbReference type="EMBL" id="JACCCU010000001">
    <property type="protein sequence ID" value="NYF88437.1"/>
    <property type="molecule type" value="Genomic_DNA"/>
</dbReference>
<reference evidence="1 2" key="1">
    <citation type="submission" date="2020-07" db="EMBL/GenBank/DDBJ databases">
        <title>Genomic Encyclopedia of Type Strains, Phase IV (KMG-V): Genome sequencing to study the core and pangenomes of soil and plant-associated prokaryotes.</title>
        <authorList>
            <person name="Whitman W."/>
        </authorList>
    </citation>
    <scope>NUCLEOTIDE SEQUENCE [LARGE SCALE GENOMIC DNA]</scope>
    <source>
        <strain evidence="1 2">M8UP22</strain>
    </source>
</reference>
<name>A0A852VAI4_9BACT</name>
<proteinExistence type="predicted"/>
<dbReference type="Proteomes" id="UP000564385">
    <property type="component" value="Unassembled WGS sequence"/>
</dbReference>
<accession>A0A852VAI4</accession>
<organism evidence="1 2">
    <name type="scientific">Tunturiibacter lichenicola</name>
    <dbReference type="NCBI Taxonomy" id="2051959"/>
    <lineage>
        <taxon>Bacteria</taxon>
        <taxon>Pseudomonadati</taxon>
        <taxon>Acidobacteriota</taxon>
        <taxon>Terriglobia</taxon>
        <taxon>Terriglobales</taxon>
        <taxon>Acidobacteriaceae</taxon>
        <taxon>Tunturiibacter</taxon>
    </lineage>
</organism>
<protein>
    <submittedName>
        <fullName evidence="1">Uncharacterized protein</fullName>
    </submittedName>
</protein>
<evidence type="ECO:0000313" key="1">
    <source>
        <dbReference type="EMBL" id="NYF88437.1"/>
    </source>
</evidence>